<evidence type="ECO:0000256" key="1">
    <source>
        <dbReference type="SAM" id="Phobius"/>
    </source>
</evidence>
<evidence type="ECO:0000313" key="3">
    <source>
        <dbReference type="Proteomes" id="UP000234681"/>
    </source>
</evidence>
<keyword evidence="1" id="KW-1133">Transmembrane helix</keyword>
<dbReference type="AlphaFoldDB" id="A6I4F0"/>
<reference evidence="3" key="1">
    <citation type="submission" date="2005-09" db="EMBL/GenBank/DDBJ databases">
        <authorList>
            <person name="Mural R.J."/>
            <person name="Li P.W."/>
            <person name="Adams M.D."/>
            <person name="Amanatides P.G."/>
            <person name="Baden-Tillson H."/>
            <person name="Barnstead M."/>
            <person name="Chin S.H."/>
            <person name="Dew I."/>
            <person name="Evans C.A."/>
            <person name="Ferriera S."/>
            <person name="Flanigan M."/>
            <person name="Fosler C."/>
            <person name="Glodek A."/>
            <person name="Gu Z."/>
            <person name="Holt R.A."/>
            <person name="Jennings D."/>
            <person name="Kraft C.L."/>
            <person name="Lu F."/>
            <person name="Nguyen T."/>
            <person name="Nusskern D.R."/>
            <person name="Pfannkoch C.M."/>
            <person name="Sitter C."/>
            <person name="Sutton G.G."/>
            <person name="Venter J.C."/>
            <person name="Wang Z."/>
            <person name="Woodage T."/>
            <person name="Zheng X.H."/>
            <person name="Zhong F."/>
        </authorList>
    </citation>
    <scope>NUCLEOTIDE SEQUENCE [LARGE SCALE GENOMIC DNA]</scope>
    <source>
        <strain>BN</strain>
        <strain evidence="3">Sprague-Dawley</strain>
    </source>
</reference>
<feature type="transmembrane region" description="Helical" evidence="1">
    <location>
        <begin position="20"/>
        <end position="49"/>
    </location>
</feature>
<gene>
    <name evidence="2" type="ORF">rCG_44535</name>
</gene>
<sequence length="50" mass="5649">MVTVEVVGKGKSYLSADTIWFFPSLSIVCPWCTKLSVYVSLCLWFLFLVA</sequence>
<organism evidence="2 3">
    <name type="scientific">Rattus norvegicus</name>
    <name type="common">Rat</name>
    <dbReference type="NCBI Taxonomy" id="10116"/>
    <lineage>
        <taxon>Eukaryota</taxon>
        <taxon>Metazoa</taxon>
        <taxon>Chordata</taxon>
        <taxon>Craniata</taxon>
        <taxon>Vertebrata</taxon>
        <taxon>Euteleostomi</taxon>
        <taxon>Mammalia</taxon>
        <taxon>Eutheria</taxon>
        <taxon>Euarchontoglires</taxon>
        <taxon>Glires</taxon>
        <taxon>Rodentia</taxon>
        <taxon>Myomorpha</taxon>
        <taxon>Muroidea</taxon>
        <taxon>Muridae</taxon>
        <taxon>Murinae</taxon>
        <taxon>Rattus</taxon>
    </lineage>
</organism>
<dbReference type="EMBL" id="CH473955">
    <property type="protein sequence ID" value="EDM09908.1"/>
    <property type="molecule type" value="Genomic_DNA"/>
</dbReference>
<proteinExistence type="predicted"/>
<evidence type="ECO:0000313" key="2">
    <source>
        <dbReference type="EMBL" id="EDM09908.1"/>
    </source>
</evidence>
<dbReference type="Proteomes" id="UP000234681">
    <property type="component" value="Chromosome 2"/>
</dbReference>
<accession>A6I4F0</accession>
<keyword evidence="1" id="KW-0472">Membrane</keyword>
<keyword evidence="1" id="KW-0812">Transmembrane</keyword>
<protein>
    <submittedName>
        <fullName evidence="2">RCG44535</fullName>
    </submittedName>
</protein>
<name>A6I4F0_RAT</name>